<accession>A0AC60PKZ8</accession>
<gene>
    <name evidence="1" type="ORF">HPB47_002527</name>
</gene>
<name>A0AC60PKZ8_IXOPE</name>
<dbReference type="Proteomes" id="UP000805193">
    <property type="component" value="Unassembled WGS sequence"/>
</dbReference>
<reference evidence="1 2" key="1">
    <citation type="journal article" date="2020" name="Cell">
        <title>Large-Scale Comparative Analyses of Tick Genomes Elucidate Their Genetic Diversity and Vector Capacities.</title>
        <authorList>
            <consortium name="Tick Genome and Microbiome Consortium (TIGMIC)"/>
            <person name="Jia N."/>
            <person name="Wang J."/>
            <person name="Shi W."/>
            <person name="Du L."/>
            <person name="Sun Y."/>
            <person name="Zhan W."/>
            <person name="Jiang J.F."/>
            <person name="Wang Q."/>
            <person name="Zhang B."/>
            <person name="Ji P."/>
            <person name="Bell-Sakyi L."/>
            <person name="Cui X.M."/>
            <person name="Yuan T.T."/>
            <person name="Jiang B.G."/>
            <person name="Yang W.F."/>
            <person name="Lam T.T."/>
            <person name="Chang Q.C."/>
            <person name="Ding S.J."/>
            <person name="Wang X.J."/>
            <person name="Zhu J.G."/>
            <person name="Ruan X.D."/>
            <person name="Zhao L."/>
            <person name="Wei J.T."/>
            <person name="Ye R.Z."/>
            <person name="Que T.C."/>
            <person name="Du C.H."/>
            <person name="Zhou Y.H."/>
            <person name="Cheng J.X."/>
            <person name="Dai P.F."/>
            <person name="Guo W.B."/>
            <person name="Han X.H."/>
            <person name="Huang E.J."/>
            <person name="Li L.F."/>
            <person name="Wei W."/>
            <person name="Gao Y.C."/>
            <person name="Liu J.Z."/>
            <person name="Shao H.Z."/>
            <person name="Wang X."/>
            <person name="Wang C.C."/>
            <person name="Yang T.C."/>
            <person name="Huo Q.B."/>
            <person name="Li W."/>
            <person name="Chen H.Y."/>
            <person name="Chen S.E."/>
            <person name="Zhou L.G."/>
            <person name="Ni X.B."/>
            <person name="Tian J.H."/>
            <person name="Sheng Y."/>
            <person name="Liu T."/>
            <person name="Pan Y.S."/>
            <person name="Xia L.Y."/>
            <person name="Li J."/>
            <person name="Zhao F."/>
            <person name="Cao W.C."/>
        </authorList>
    </citation>
    <scope>NUCLEOTIDE SEQUENCE [LARGE SCALE GENOMIC DNA]</scope>
    <source>
        <strain evidence="1">Iper-2018</strain>
    </source>
</reference>
<comment type="caution">
    <text evidence="1">The sequence shown here is derived from an EMBL/GenBank/DDBJ whole genome shotgun (WGS) entry which is preliminary data.</text>
</comment>
<protein>
    <submittedName>
        <fullName evidence="1">Uncharacterized protein</fullName>
    </submittedName>
</protein>
<keyword evidence="2" id="KW-1185">Reference proteome</keyword>
<organism evidence="1 2">
    <name type="scientific">Ixodes persulcatus</name>
    <name type="common">Taiga tick</name>
    <dbReference type="NCBI Taxonomy" id="34615"/>
    <lineage>
        <taxon>Eukaryota</taxon>
        <taxon>Metazoa</taxon>
        <taxon>Ecdysozoa</taxon>
        <taxon>Arthropoda</taxon>
        <taxon>Chelicerata</taxon>
        <taxon>Arachnida</taxon>
        <taxon>Acari</taxon>
        <taxon>Parasitiformes</taxon>
        <taxon>Ixodida</taxon>
        <taxon>Ixodoidea</taxon>
        <taxon>Ixodidae</taxon>
        <taxon>Ixodinae</taxon>
        <taxon>Ixodes</taxon>
    </lineage>
</organism>
<proteinExistence type="predicted"/>
<evidence type="ECO:0000313" key="1">
    <source>
        <dbReference type="EMBL" id="KAG0421565.1"/>
    </source>
</evidence>
<dbReference type="EMBL" id="JABSTQ010010346">
    <property type="protein sequence ID" value="KAG0421565.1"/>
    <property type="molecule type" value="Genomic_DNA"/>
</dbReference>
<sequence length="1592" mass="180430">MLRFRQRMRPPDYYKLKLQLSWLRKDTDRDDSSFLRAYREFFSNHSLALCGSPDAFQLSEVYKKSTNSLYEEDIYQVDCVFDLELTGARFSAHTRYLQVGQLWCFAGQERRGVFHWLTPHPLEAFEQATHPADRDVRLVSLSFGTLVGLETFVEHHIFNGRMVDDHRDYRLKANFQHDQRMLHVDLHLNHKAGCGEKVTEYRFVVPYLNILKVLVNEKRRYVELFLHLKIPSMLMGEVRSEQETQPPNQFVPLRWERYLSFGCTCLGGRFRVGTLCGGLILKLVTRDRSLAYRVLGRLSQRCSHGVTFSFCPVRTYCPGKAGHDRTHAVHSRCESMLEQLPFPCAYAFKAVLNITFDVRDQMMLLQESLFESLMKLIEERAKVNPGAVERALNSIVSSIDAGNVVLFTRAFDAVYASTRDEKPPQLARGTCLVRSVFFTPGRLILRPAQVHFENRVLRQFNAEFAIRASFRDDNMEKLSFTLHLHSSRDDILDVVVGRAMREGLRVGSREFKFLAPSTSQLRDHGTWMYAVDEQQNTAGTIRDWMGRFDGIPNVAKRMARMGQCFSSTEQAVLVRKQEVRMVPDMEGGAHPVSRKPYVFSDGVGMMSVPLAQEVYKVMKLKEQPSAIQIRYAGAKGMLCVNPELPNQKLLYLRPSMQKFPCTSSNYLEVVKVSAPRSVTLNRPLITILEQLGVPADVFIRLQDDMILEFTDALVCERNAVEMLSSWAKLALPFQDLTRAGFQLTLDPFFRSLLLAVYRNAVAGLRYKTRIALPVDRARNMLGVVDTTGVLRYGQVFVQCSEMGARASQQGPPKCRVITGQVLVTKCPCLHPGDVRKFTAIDEPRLHHVVDCIVFPGQGHRPHPDEMAGSDLDGDEYIVIWEPSLLFPGYNKQAMNFSDRNPEPERGEITINDMIQFLCNYIKNDSIGILSNAHLAWADQEEEGIYSRRCLAIAEKISICLDFAKSGRTAYLRREERPMFYPDFMEKGSHKISYRSDRVLGLLYRTCRSLEAAVGSLGHRHVDAGRCLALDVPGWQRYESAALAALADYNTRLRRILNQYGIASEGEAMACMVSTYDTYHNAQSDKLNMEDLVEKMTKFLTETTREVFFSELLAELKEEGLEDEEEERTRRKMQKASAWYMVTYSPDRPNTGLFSFPWCVADVLVEVLRRATPAQKRWCPDVLSKKIDDLIENNAAPAEGGNDAFRMAYAIIERWLRGETLLGQSADGKPGLCKGCLLKVYDDFLSSQKLLWSPLSARGKDMQLHEAEITEVAEVAEEKSEGEGHFTGALVCTKKECLVERQLLETCIPGGGPGDVGAVGGNLDANCYDGPLAQIGQDGDCKSRPMFSKTQQNPREASPSLNSVISSSMRNSNEKESLDVNEHADPIWKPKSGAAPKDGDKNQDVEAAPKLGSPPSKDEPSAGTLVVRFLRWCLEHLELPKELCPDNVCSGGGYEGHRQTHRLPMVALRTYSSLAVSLDPCHLGLPCDPTLHEPHQEVTERDPVRIPIANPAFHRKLKENMDEVRELLKRWTGVQDVHIQWQEDGGSYIVVTSMGRDWQIWYLEELLMQRWLPQAIDKGSLDEFLVVKGTCQQ</sequence>
<evidence type="ECO:0000313" key="2">
    <source>
        <dbReference type="Proteomes" id="UP000805193"/>
    </source>
</evidence>